<dbReference type="GO" id="GO:0016881">
    <property type="term" value="F:acid-amino acid ligase activity"/>
    <property type="evidence" value="ECO:0007669"/>
    <property type="project" value="InterPro"/>
</dbReference>
<comment type="subcellular location">
    <subcellularLocation>
        <location evidence="2">Cytoplasm</location>
    </subcellularLocation>
</comment>
<dbReference type="EMBL" id="PEZW01000025">
    <property type="protein sequence ID" value="PIS07413.1"/>
    <property type="molecule type" value="Genomic_DNA"/>
</dbReference>
<dbReference type="GO" id="GO:0051301">
    <property type="term" value="P:cell division"/>
    <property type="evidence" value="ECO:0007669"/>
    <property type="project" value="UniProtKB-KW"/>
</dbReference>
<comment type="pathway">
    <text evidence="2">Cell wall biogenesis; peptidoglycan biosynthesis.</text>
</comment>
<feature type="domain" description="Mur ligase central" evidence="4">
    <location>
        <begin position="41"/>
        <end position="246"/>
    </location>
</feature>
<dbReference type="InterPro" id="IPR036565">
    <property type="entry name" value="Mur-like_cat_sf"/>
</dbReference>
<dbReference type="NCBIfam" id="TIGR01085">
    <property type="entry name" value="murE"/>
    <property type="match status" value="1"/>
</dbReference>
<comment type="caution">
    <text evidence="5">The sequence shown here is derived from an EMBL/GenBank/DDBJ whole genome shotgun (WGS) entry which is preliminary data.</text>
</comment>
<evidence type="ECO:0000259" key="3">
    <source>
        <dbReference type="Pfam" id="PF02875"/>
    </source>
</evidence>
<keyword evidence="2" id="KW-0961">Cell wall biogenesis/degradation</keyword>
<evidence type="ECO:0000313" key="6">
    <source>
        <dbReference type="Proteomes" id="UP000231382"/>
    </source>
</evidence>
<dbReference type="NCBIfam" id="NF001126">
    <property type="entry name" value="PRK00139.1-4"/>
    <property type="match status" value="1"/>
</dbReference>
<dbReference type="SUPFAM" id="SSF53623">
    <property type="entry name" value="MurD-like peptide ligases, catalytic domain"/>
    <property type="match status" value="1"/>
</dbReference>
<evidence type="ECO:0000256" key="1">
    <source>
        <dbReference type="ARBA" id="ARBA00005898"/>
    </source>
</evidence>
<sequence length="443" mass="48931">MKKLLSKIVPQSLKNQFHKLEAVSAIAVNGNPSKKIKVIGVTGTKGKTTVCNMIAAILDANGIKNAMETTINTKIGSEITPHKNKSRWITTPPAPVVQSFLKKAVLAGCEYAVVEATSNALDQHRLYGIKFDTVVFTNLTQEHLEYHKTKENYLNAKLKLFQENPQAKFVVNADDVNWNKFYSLLGVEKFLYSIKKSVDHGAIARKILTSREGATATIVYDGGQVTVSLNIPGIFNVQNALASFCVGLALGLDPEKIKAGLENILLVSGRMEPIKVSKKQDFTVIVDYAHNPDSLKNVYETVTDGMKNAGGRLITVLGATGRRDKTKRPIMGALAGHYADLVVFTNEDPYDEDPETIMEEVAEGIHKGGDKHQWRLNRNYWKVLDRSIAIHKAIKEAKKNDVVLITGKGAEEVMAVGESEFVPFSDREVARNELIIRFGKDIK</sequence>
<dbReference type="GO" id="GO:0005524">
    <property type="term" value="F:ATP binding"/>
    <property type="evidence" value="ECO:0007669"/>
    <property type="project" value="InterPro"/>
</dbReference>
<dbReference type="SUPFAM" id="SSF53244">
    <property type="entry name" value="MurD-like peptide ligases, peptide-binding domain"/>
    <property type="match status" value="1"/>
</dbReference>
<keyword evidence="2" id="KW-0132">Cell division</keyword>
<keyword evidence="5" id="KW-0436">Ligase</keyword>
<comment type="similarity">
    <text evidence="1">Belongs to the MurCDEF family. MurE subfamily.</text>
</comment>
<dbReference type="Pfam" id="PF02875">
    <property type="entry name" value="Mur_ligase_C"/>
    <property type="match status" value="1"/>
</dbReference>
<protein>
    <submittedName>
        <fullName evidence="5">UDP-N-acetylmuramoyl-L-alanyl-D-glutamate--2, 6-diaminopimelate ligase</fullName>
    </submittedName>
</protein>
<dbReference type="GO" id="GO:0008360">
    <property type="term" value="P:regulation of cell shape"/>
    <property type="evidence" value="ECO:0007669"/>
    <property type="project" value="UniProtKB-KW"/>
</dbReference>
<dbReference type="Proteomes" id="UP000231382">
    <property type="component" value="Unassembled WGS sequence"/>
</dbReference>
<organism evidence="5 6">
    <name type="scientific">Candidatus Berkelbacteria bacterium CG10_big_fil_rev_8_21_14_0_10_43_13</name>
    <dbReference type="NCBI Taxonomy" id="1974514"/>
    <lineage>
        <taxon>Bacteria</taxon>
        <taxon>Candidatus Berkelbacteria</taxon>
    </lineage>
</organism>
<dbReference type="InterPro" id="IPR005761">
    <property type="entry name" value="UDP-N-AcMur-Glu-dNH2Pim_ligase"/>
</dbReference>
<keyword evidence="2" id="KW-0133">Cell shape</keyword>
<dbReference type="GO" id="GO:0005737">
    <property type="term" value="C:cytoplasm"/>
    <property type="evidence" value="ECO:0007669"/>
    <property type="project" value="UniProtKB-SubCell"/>
</dbReference>
<dbReference type="PANTHER" id="PTHR23135">
    <property type="entry name" value="MUR LIGASE FAMILY MEMBER"/>
    <property type="match status" value="1"/>
</dbReference>
<name>A0A2H0W5Q1_9BACT</name>
<evidence type="ECO:0000313" key="5">
    <source>
        <dbReference type="EMBL" id="PIS07413.1"/>
    </source>
</evidence>
<feature type="domain" description="Mur ligase C-terminal" evidence="3">
    <location>
        <begin position="269"/>
        <end position="409"/>
    </location>
</feature>
<dbReference type="Gene3D" id="3.40.1190.10">
    <property type="entry name" value="Mur-like, catalytic domain"/>
    <property type="match status" value="1"/>
</dbReference>
<dbReference type="Gene3D" id="3.90.190.20">
    <property type="entry name" value="Mur ligase, C-terminal domain"/>
    <property type="match status" value="1"/>
</dbReference>
<accession>A0A2H0W5Q1</accession>
<evidence type="ECO:0000256" key="2">
    <source>
        <dbReference type="RuleBase" id="RU004135"/>
    </source>
</evidence>
<keyword evidence="2" id="KW-0131">Cell cycle</keyword>
<dbReference type="InterPro" id="IPR036615">
    <property type="entry name" value="Mur_ligase_C_dom_sf"/>
</dbReference>
<evidence type="ECO:0000259" key="4">
    <source>
        <dbReference type="Pfam" id="PF08245"/>
    </source>
</evidence>
<dbReference type="UniPathway" id="UPA00219"/>
<keyword evidence="2" id="KW-0573">Peptidoglycan synthesis</keyword>
<gene>
    <name evidence="5" type="ORF">COT78_03685</name>
</gene>
<dbReference type="AlphaFoldDB" id="A0A2H0W5Q1"/>
<dbReference type="Pfam" id="PF08245">
    <property type="entry name" value="Mur_ligase_M"/>
    <property type="match status" value="1"/>
</dbReference>
<dbReference type="InterPro" id="IPR004101">
    <property type="entry name" value="Mur_ligase_C"/>
</dbReference>
<reference evidence="6" key="1">
    <citation type="submission" date="2017-09" db="EMBL/GenBank/DDBJ databases">
        <title>Depth-based differentiation of microbial function through sediment-hosted aquifers and enrichment of novel symbionts in the deep terrestrial subsurface.</title>
        <authorList>
            <person name="Probst A.J."/>
            <person name="Ladd B."/>
            <person name="Jarett J.K."/>
            <person name="Geller-Mcgrath D.E."/>
            <person name="Sieber C.M.K."/>
            <person name="Emerson J.B."/>
            <person name="Anantharaman K."/>
            <person name="Thomas B.C."/>
            <person name="Malmstrom R."/>
            <person name="Stieglmeier M."/>
            <person name="Klingl A."/>
            <person name="Woyke T."/>
            <person name="Ryan C.M."/>
            <person name="Banfield J.F."/>
        </authorList>
    </citation>
    <scope>NUCLEOTIDE SEQUENCE [LARGE SCALE GENOMIC DNA]</scope>
</reference>
<dbReference type="PANTHER" id="PTHR23135:SF4">
    <property type="entry name" value="UDP-N-ACETYLMURAMOYL-L-ALANYL-D-GLUTAMATE--2,6-DIAMINOPIMELATE LIGASE MURE HOMOLOG, CHLOROPLASTIC"/>
    <property type="match status" value="1"/>
</dbReference>
<dbReference type="GO" id="GO:0009252">
    <property type="term" value="P:peptidoglycan biosynthetic process"/>
    <property type="evidence" value="ECO:0007669"/>
    <property type="project" value="UniProtKB-UniPathway"/>
</dbReference>
<proteinExistence type="inferred from homology"/>
<dbReference type="InterPro" id="IPR013221">
    <property type="entry name" value="Mur_ligase_cen"/>
</dbReference>
<dbReference type="GO" id="GO:0071555">
    <property type="term" value="P:cell wall organization"/>
    <property type="evidence" value="ECO:0007669"/>
    <property type="project" value="UniProtKB-KW"/>
</dbReference>